<dbReference type="Proteomes" id="UP000001064">
    <property type="component" value="Unassembled WGS sequence"/>
</dbReference>
<reference evidence="3" key="1">
    <citation type="journal article" date="2011" name="Genome Biol.">
        <title>Comparative genomics of the social amoebae Dictyostelium discoideum and Dictyostelium purpureum.</title>
        <authorList>
            <consortium name="US DOE Joint Genome Institute (JGI-PGF)"/>
            <person name="Sucgang R."/>
            <person name="Kuo A."/>
            <person name="Tian X."/>
            <person name="Salerno W."/>
            <person name="Parikh A."/>
            <person name="Feasley C.L."/>
            <person name="Dalin E."/>
            <person name="Tu H."/>
            <person name="Huang E."/>
            <person name="Barry K."/>
            <person name="Lindquist E."/>
            <person name="Shapiro H."/>
            <person name="Bruce D."/>
            <person name="Schmutz J."/>
            <person name="Salamov A."/>
            <person name="Fey P."/>
            <person name="Gaudet P."/>
            <person name="Anjard C."/>
            <person name="Babu M.M."/>
            <person name="Basu S."/>
            <person name="Bushmanova Y."/>
            <person name="van der Wel H."/>
            <person name="Katoh-Kurasawa M."/>
            <person name="Dinh C."/>
            <person name="Coutinho P.M."/>
            <person name="Saito T."/>
            <person name="Elias M."/>
            <person name="Schaap P."/>
            <person name="Kay R.R."/>
            <person name="Henrissat B."/>
            <person name="Eichinger L."/>
            <person name="Rivero F."/>
            <person name="Putnam N.H."/>
            <person name="West C.M."/>
            <person name="Loomis W.F."/>
            <person name="Chisholm R.L."/>
            <person name="Shaulsky G."/>
            <person name="Strassmann J.E."/>
            <person name="Queller D.C."/>
            <person name="Kuspa A."/>
            <person name="Grigoriev I.V."/>
        </authorList>
    </citation>
    <scope>NUCLEOTIDE SEQUENCE [LARGE SCALE GENOMIC DNA]</scope>
    <source>
        <strain evidence="3">QSDP1</strain>
    </source>
</reference>
<dbReference type="KEGG" id="dpp:DICPUDRAFT_151949"/>
<protein>
    <recommendedName>
        <fullName evidence="1">Peptidase C19 ubiquitin carboxyl-terminal hydrolase domain-containing protein</fullName>
    </recommendedName>
</protein>
<dbReference type="RefSeq" id="XP_003287786.1">
    <property type="nucleotide sequence ID" value="XM_003287738.1"/>
</dbReference>
<dbReference type="VEuPathDB" id="AmoebaDB:DICPUDRAFT_151949"/>
<dbReference type="Pfam" id="PF00443">
    <property type="entry name" value="UCH"/>
    <property type="match status" value="1"/>
</dbReference>
<sequence length="178" mass="20388">MAAMLAFHVCSKYPYNLDGDQKTLLENTNDFLNSESSRIFSPMIDIFDKITSSQILHATGIISKTLTRDSGDVLDIPNRVLVYHLGNSIQSGHYICVSKDEDNIWLEHNDSIVSLLKNPILKSKNVYLCVYEKSPYQDIEEEPLKDIDLYNIGIDINSPITLSYQHKYYELLQLINKL</sequence>
<dbReference type="GO" id="GO:0016579">
    <property type="term" value="P:protein deubiquitination"/>
    <property type="evidence" value="ECO:0007669"/>
    <property type="project" value="InterPro"/>
</dbReference>
<proteinExistence type="predicted"/>
<evidence type="ECO:0000259" key="1">
    <source>
        <dbReference type="Pfam" id="PF00443"/>
    </source>
</evidence>
<gene>
    <name evidence="2" type="ORF">DICPUDRAFT_151949</name>
</gene>
<dbReference type="SUPFAM" id="SSF54001">
    <property type="entry name" value="Cysteine proteinases"/>
    <property type="match status" value="1"/>
</dbReference>
<organism evidence="2 3">
    <name type="scientific">Dictyostelium purpureum</name>
    <name type="common">Slime mold</name>
    <dbReference type="NCBI Taxonomy" id="5786"/>
    <lineage>
        <taxon>Eukaryota</taxon>
        <taxon>Amoebozoa</taxon>
        <taxon>Evosea</taxon>
        <taxon>Eumycetozoa</taxon>
        <taxon>Dictyostelia</taxon>
        <taxon>Dictyosteliales</taxon>
        <taxon>Dictyosteliaceae</taxon>
        <taxon>Dictyostelium</taxon>
    </lineage>
</organism>
<name>F0ZK44_DICPU</name>
<dbReference type="InterPro" id="IPR038765">
    <property type="entry name" value="Papain-like_cys_pep_sf"/>
</dbReference>
<dbReference type="InterPro" id="IPR001394">
    <property type="entry name" value="Peptidase_C19_UCH"/>
</dbReference>
<dbReference type="InParanoid" id="F0ZK44"/>
<dbReference type="AlphaFoldDB" id="F0ZK44"/>
<feature type="domain" description="Peptidase C19 ubiquitin carboxyl-terminal hydrolase" evidence="1">
    <location>
        <begin position="82"/>
        <end position="131"/>
    </location>
</feature>
<dbReference type="EMBL" id="GL871051">
    <property type="protein sequence ID" value="EGC35686.1"/>
    <property type="molecule type" value="Genomic_DNA"/>
</dbReference>
<dbReference type="Gene3D" id="3.90.70.10">
    <property type="entry name" value="Cysteine proteinases"/>
    <property type="match status" value="1"/>
</dbReference>
<dbReference type="OrthoDB" id="292964at2759"/>
<evidence type="ECO:0000313" key="3">
    <source>
        <dbReference type="Proteomes" id="UP000001064"/>
    </source>
</evidence>
<keyword evidence="3" id="KW-1185">Reference proteome</keyword>
<accession>F0ZK44</accession>
<dbReference type="GO" id="GO:0004843">
    <property type="term" value="F:cysteine-type deubiquitinase activity"/>
    <property type="evidence" value="ECO:0007669"/>
    <property type="project" value="InterPro"/>
</dbReference>
<dbReference type="GeneID" id="10500975"/>
<evidence type="ECO:0000313" key="2">
    <source>
        <dbReference type="EMBL" id="EGC35686.1"/>
    </source>
</evidence>
<dbReference type="CDD" id="cd02257">
    <property type="entry name" value="Peptidase_C19"/>
    <property type="match status" value="1"/>
</dbReference>